<gene>
    <name evidence="1" type="ORF">ARC20_07965</name>
</gene>
<name>A0A0R0ASZ8_9GAMM</name>
<keyword evidence="2" id="KW-1185">Reference proteome</keyword>
<sequence>MGDDGLTPFQRSAVAALSAVVADIAFSRCGNRETYLRCDLPGIATFLFVYEDGVEVHGAHPWTAECQDYRTPAELIDRMLVAVRANGVDMSIT</sequence>
<evidence type="ECO:0000313" key="1">
    <source>
        <dbReference type="EMBL" id="KRG44830.1"/>
    </source>
</evidence>
<organism evidence="1 2">
    <name type="scientific">Stenotrophomonas panacihumi</name>
    <dbReference type="NCBI Taxonomy" id="676599"/>
    <lineage>
        <taxon>Bacteria</taxon>
        <taxon>Pseudomonadati</taxon>
        <taxon>Pseudomonadota</taxon>
        <taxon>Gammaproteobacteria</taxon>
        <taxon>Lysobacterales</taxon>
        <taxon>Lysobacteraceae</taxon>
        <taxon>Stenotrophomonas</taxon>
    </lineage>
</organism>
<accession>A0A0R0ASZ8</accession>
<dbReference type="AlphaFoldDB" id="A0A0R0ASZ8"/>
<comment type="caution">
    <text evidence="1">The sequence shown here is derived from an EMBL/GenBank/DDBJ whole genome shotgun (WGS) entry which is preliminary data.</text>
</comment>
<proteinExistence type="predicted"/>
<dbReference type="EMBL" id="LLXU01000066">
    <property type="protein sequence ID" value="KRG44830.1"/>
    <property type="molecule type" value="Genomic_DNA"/>
</dbReference>
<evidence type="ECO:0000313" key="2">
    <source>
        <dbReference type="Proteomes" id="UP000051802"/>
    </source>
</evidence>
<dbReference type="STRING" id="676599.ARC20_07965"/>
<dbReference type="Proteomes" id="UP000051802">
    <property type="component" value="Unassembled WGS sequence"/>
</dbReference>
<protein>
    <submittedName>
        <fullName evidence="1">Uncharacterized protein</fullName>
    </submittedName>
</protein>
<reference evidence="1 2" key="1">
    <citation type="submission" date="2015-10" db="EMBL/GenBank/DDBJ databases">
        <title>Genome sequencing and analysis of members of genus Stenotrophomonas.</title>
        <authorList>
            <person name="Patil P.P."/>
            <person name="Midha S."/>
            <person name="Patil P.B."/>
        </authorList>
    </citation>
    <scope>NUCLEOTIDE SEQUENCE [LARGE SCALE GENOMIC DNA]</scope>
    <source>
        <strain evidence="1 2">JCM 16536</strain>
    </source>
</reference>